<evidence type="ECO:0000256" key="2">
    <source>
        <dbReference type="ARBA" id="ARBA00022475"/>
    </source>
</evidence>
<dbReference type="GO" id="GO:0004888">
    <property type="term" value="F:transmembrane signaling receptor activity"/>
    <property type="evidence" value="ECO:0007669"/>
    <property type="project" value="InterPro"/>
</dbReference>
<dbReference type="InterPro" id="IPR036734">
    <property type="entry name" value="Neur_chan_lig-bd_sf"/>
</dbReference>
<reference evidence="17" key="1">
    <citation type="submission" date="2022-11" db="UniProtKB">
        <authorList>
            <consortium name="EnsemblMetazoa"/>
        </authorList>
    </citation>
    <scope>IDENTIFICATION</scope>
</reference>
<feature type="transmembrane region" description="Helical" evidence="14">
    <location>
        <begin position="284"/>
        <end position="303"/>
    </location>
</feature>
<dbReference type="GO" id="GO:0045211">
    <property type="term" value="C:postsynaptic membrane"/>
    <property type="evidence" value="ECO:0007669"/>
    <property type="project" value="InterPro"/>
</dbReference>
<name>A0A914BIF6_PATMI</name>
<keyword evidence="9" id="KW-0675">Receptor</keyword>
<keyword evidence="7 14" id="KW-0472">Membrane</keyword>
<keyword evidence="4 14" id="KW-1133">Transmembrane helix</keyword>
<dbReference type="FunFam" id="2.70.170.10:FF:000030">
    <property type="entry name" value="AcetylCholine Receptor"/>
    <property type="match status" value="1"/>
</dbReference>
<dbReference type="InterPro" id="IPR002394">
    <property type="entry name" value="Nicotinic_acetylcholine_rcpt"/>
</dbReference>
<dbReference type="GO" id="GO:0022848">
    <property type="term" value="F:acetylcholine-gated monoatomic cation-selective channel activity"/>
    <property type="evidence" value="ECO:0007669"/>
    <property type="project" value="InterPro"/>
</dbReference>
<evidence type="ECO:0000256" key="10">
    <source>
        <dbReference type="ARBA" id="ARBA00023180"/>
    </source>
</evidence>
<dbReference type="InterPro" id="IPR038050">
    <property type="entry name" value="Neuro_actylchol_rec"/>
</dbReference>
<keyword evidence="6 14" id="KW-0406">Ion transport</keyword>
<sequence>MPENNIVHDSQHTSTTLIRNCSIKLYTPRGSWDAKPMSGNYEKDIVASLLNNYGSRVIRPLRNSSQPVDVTLRLLISQIVDFDEPRQQLTVNAWQKMSWRDDFLVWNPNDFGGQDTVYVLESDIWIPRVVLLENVHYEFPSVDEKELIVSSDGTVVWYASAMFQFSCKVYVKRFPFDVQHCNMTLMAWSYDISALNLSYFDDEDTKQYIFSKNGVWNLTGVEMTRVETKYACCEHPFPQIIYRLTFQRASLVYIFSILIPSILLAMLTLMVFCIPPESGEKISLGITNLLAFVLFQQLISGSMPPIGDETPILTIYIFSMVVIGCASIFVSVYVLWLFHSPPERTVTRRLVSAMTYFSHDPSKSRVTWKAVACKLDRALLVLFLVLTLIVILASCIALAVAKDGPN</sequence>
<evidence type="ECO:0000256" key="3">
    <source>
        <dbReference type="ARBA" id="ARBA00022692"/>
    </source>
</evidence>
<dbReference type="PROSITE" id="PS00236">
    <property type="entry name" value="NEUROTR_ION_CHANNEL"/>
    <property type="match status" value="1"/>
</dbReference>
<dbReference type="Pfam" id="PF02932">
    <property type="entry name" value="Neur_chan_memb"/>
    <property type="match status" value="1"/>
</dbReference>
<dbReference type="Proteomes" id="UP000887568">
    <property type="component" value="Unplaced"/>
</dbReference>
<dbReference type="OMA" id="YQAHAIS"/>
<dbReference type="EnsemblMetazoa" id="XM_038219703.1">
    <property type="protein sequence ID" value="XP_038075631.1"/>
    <property type="gene ID" value="LOC119743300"/>
</dbReference>
<dbReference type="PRINTS" id="PR00252">
    <property type="entry name" value="NRIONCHANNEL"/>
</dbReference>
<dbReference type="AlphaFoldDB" id="A0A914BIF6"/>
<evidence type="ECO:0000256" key="14">
    <source>
        <dbReference type="RuleBase" id="RU000687"/>
    </source>
</evidence>
<keyword evidence="12 14" id="KW-0407">Ion channel</keyword>
<feature type="domain" description="Neurotransmitter-gated ion-channel ligand-binding" evidence="15">
    <location>
        <begin position="43"/>
        <end position="249"/>
    </location>
</feature>
<dbReference type="CDD" id="cd18997">
    <property type="entry name" value="LGIC_ECD_nAChR"/>
    <property type="match status" value="1"/>
</dbReference>
<keyword evidence="18" id="KW-1185">Reference proteome</keyword>
<evidence type="ECO:0000256" key="9">
    <source>
        <dbReference type="ARBA" id="ARBA00023170"/>
    </source>
</evidence>
<feature type="transmembrane region" description="Helical" evidence="14">
    <location>
        <begin position="378"/>
        <end position="401"/>
    </location>
</feature>
<dbReference type="InterPro" id="IPR036719">
    <property type="entry name" value="Neuro-gated_channel_TM_sf"/>
</dbReference>
<dbReference type="InterPro" id="IPR006029">
    <property type="entry name" value="Neurotrans-gated_channel_TM"/>
</dbReference>
<dbReference type="GeneID" id="119743300"/>
<evidence type="ECO:0000259" key="15">
    <source>
        <dbReference type="Pfam" id="PF02931"/>
    </source>
</evidence>
<keyword evidence="2" id="KW-1003">Cell membrane</keyword>
<keyword evidence="11" id="KW-1071">Ligand-gated ion channel</keyword>
<evidence type="ECO:0000256" key="7">
    <source>
        <dbReference type="ARBA" id="ARBA00023136"/>
    </source>
</evidence>
<dbReference type="OrthoDB" id="5975154at2759"/>
<feature type="transmembrane region" description="Helical" evidence="14">
    <location>
        <begin position="315"/>
        <end position="338"/>
    </location>
</feature>
<dbReference type="SUPFAM" id="SSF63712">
    <property type="entry name" value="Nicotinic receptor ligand binding domain-like"/>
    <property type="match status" value="1"/>
</dbReference>
<keyword evidence="1 14" id="KW-0813">Transport</keyword>
<accession>A0A914BIF6</accession>
<evidence type="ECO:0000313" key="17">
    <source>
        <dbReference type="EnsemblMetazoa" id="XP_038075631.1"/>
    </source>
</evidence>
<evidence type="ECO:0000256" key="1">
    <source>
        <dbReference type="ARBA" id="ARBA00022448"/>
    </source>
</evidence>
<dbReference type="CDD" id="cd19051">
    <property type="entry name" value="LGIC_TM_cation"/>
    <property type="match status" value="1"/>
</dbReference>
<evidence type="ECO:0000256" key="5">
    <source>
        <dbReference type="ARBA" id="ARBA00023018"/>
    </source>
</evidence>
<evidence type="ECO:0000256" key="11">
    <source>
        <dbReference type="ARBA" id="ARBA00023286"/>
    </source>
</evidence>
<dbReference type="Gene3D" id="2.70.170.10">
    <property type="entry name" value="Neurotransmitter-gated ion-channel ligand-binding domain"/>
    <property type="match status" value="1"/>
</dbReference>
<protein>
    <submittedName>
        <fullName evidence="17">Uncharacterized protein</fullName>
    </submittedName>
</protein>
<dbReference type="RefSeq" id="XP_038075631.1">
    <property type="nucleotide sequence ID" value="XM_038219703.1"/>
</dbReference>
<dbReference type="Gene3D" id="1.20.58.390">
    <property type="entry name" value="Neurotransmitter-gated ion-channel transmembrane domain"/>
    <property type="match status" value="1"/>
</dbReference>
<dbReference type="InterPro" id="IPR006201">
    <property type="entry name" value="Neur_channel"/>
</dbReference>
<evidence type="ECO:0000256" key="4">
    <source>
        <dbReference type="ARBA" id="ARBA00022989"/>
    </source>
</evidence>
<evidence type="ECO:0000256" key="8">
    <source>
        <dbReference type="ARBA" id="ARBA00023157"/>
    </source>
</evidence>
<dbReference type="Pfam" id="PF02931">
    <property type="entry name" value="Neur_chan_LBD"/>
    <property type="match status" value="1"/>
</dbReference>
<dbReference type="PRINTS" id="PR00254">
    <property type="entry name" value="NICOTINICR"/>
</dbReference>
<keyword evidence="10" id="KW-0325">Glycoprotein</keyword>
<keyword evidence="3 14" id="KW-0812">Transmembrane</keyword>
<evidence type="ECO:0000313" key="18">
    <source>
        <dbReference type="Proteomes" id="UP000887568"/>
    </source>
</evidence>
<evidence type="ECO:0000256" key="13">
    <source>
        <dbReference type="ARBA" id="ARBA00034099"/>
    </source>
</evidence>
<dbReference type="PANTHER" id="PTHR18945">
    <property type="entry name" value="NEUROTRANSMITTER GATED ION CHANNEL"/>
    <property type="match status" value="1"/>
</dbReference>
<dbReference type="SUPFAM" id="SSF90112">
    <property type="entry name" value="Neurotransmitter-gated ion-channel transmembrane pore"/>
    <property type="match status" value="1"/>
</dbReference>
<dbReference type="InterPro" id="IPR006202">
    <property type="entry name" value="Neur_chan_lig-bd"/>
</dbReference>
<dbReference type="InterPro" id="IPR018000">
    <property type="entry name" value="Neurotransmitter_ion_chnl_CS"/>
</dbReference>
<evidence type="ECO:0000256" key="12">
    <source>
        <dbReference type="ARBA" id="ARBA00023303"/>
    </source>
</evidence>
<proteinExistence type="inferred from homology"/>
<keyword evidence="8" id="KW-1015">Disulfide bond</keyword>
<organism evidence="17 18">
    <name type="scientific">Patiria miniata</name>
    <name type="common">Bat star</name>
    <name type="synonym">Asterina miniata</name>
    <dbReference type="NCBI Taxonomy" id="46514"/>
    <lineage>
        <taxon>Eukaryota</taxon>
        <taxon>Metazoa</taxon>
        <taxon>Echinodermata</taxon>
        <taxon>Eleutherozoa</taxon>
        <taxon>Asterozoa</taxon>
        <taxon>Asteroidea</taxon>
        <taxon>Valvatacea</taxon>
        <taxon>Valvatida</taxon>
        <taxon>Asterinidae</taxon>
        <taxon>Patiria</taxon>
    </lineage>
</organism>
<evidence type="ECO:0000256" key="6">
    <source>
        <dbReference type="ARBA" id="ARBA00023065"/>
    </source>
</evidence>
<keyword evidence="5" id="KW-0770">Synapse</keyword>
<comment type="similarity">
    <text evidence="14">Belongs to the ligand-gated ion channel (TC 1.A.9) family.</text>
</comment>
<feature type="domain" description="Neurotransmitter-gated ion-channel transmembrane" evidence="16">
    <location>
        <begin position="257"/>
        <end position="348"/>
    </location>
</feature>
<feature type="transmembrane region" description="Helical" evidence="14">
    <location>
        <begin position="251"/>
        <end position="272"/>
    </location>
</feature>
<comment type="subcellular location">
    <subcellularLocation>
        <location evidence="13">Synaptic cell membrane</location>
        <topology evidence="13">Multi-pass membrane protein</topology>
    </subcellularLocation>
</comment>
<evidence type="ECO:0000259" key="16">
    <source>
        <dbReference type="Pfam" id="PF02932"/>
    </source>
</evidence>